<feature type="compositionally biased region" description="Basic and acidic residues" evidence="1">
    <location>
        <begin position="28"/>
        <end position="40"/>
    </location>
</feature>
<feature type="compositionally biased region" description="Polar residues" evidence="1">
    <location>
        <begin position="11"/>
        <end position="24"/>
    </location>
</feature>
<accession>A0AAD7JQ56</accession>
<dbReference type="Proteomes" id="UP001215598">
    <property type="component" value="Unassembled WGS sequence"/>
</dbReference>
<evidence type="ECO:0000313" key="2">
    <source>
        <dbReference type="EMBL" id="KAJ7769011.1"/>
    </source>
</evidence>
<keyword evidence="3" id="KW-1185">Reference proteome</keyword>
<name>A0AAD7JQ56_9AGAR</name>
<sequence length="348" mass="37174">MEATPHYDSLGPTSPNIPISSVFLQKSHGGDDEKTTEEGHVCGNKGTRGGESGVLRMGREGSLINIKREAHLDAKMWRPRALSASRKAVDACEVVGCNRSKWVGCIGSQRDGDASSETAWLVLATKSPPTPKTGGKDEAERCVRRGSDAKWRDRCQQAGGRAQLRRPELGGGRAEIEEGGKDGNAGATGAGKEDIGRIGGHRGWTKRLAAGCGGGKESGRLRDRGVGGCSSRFREGFGDGKGSAGRAEQHISAPFAQATFMACDEGIITQIKAELKACIRNRPGSTLPEAEIIKYATYEGLSHCYKESKSNDPIMVFCFAQPLLFIMTLQSRILIGLARVSGHLTPHL</sequence>
<feature type="region of interest" description="Disordered" evidence="1">
    <location>
        <begin position="1"/>
        <end position="53"/>
    </location>
</feature>
<proteinExistence type="predicted"/>
<organism evidence="2 3">
    <name type="scientific">Mycena metata</name>
    <dbReference type="NCBI Taxonomy" id="1033252"/>
    <lineage>
        <taxon>Eukaryota</taxon>
        <taxon>Fungi</taxon>
        <taxon>Dikarya</taxon>
        <taxon>Basidiomycota</taxon>
        <taxon>Agaricomycotina</taxon>
        <taxon>Agaricomycetes</taxon>
        <taxon>Agaricomycetidae</taxon>
        <taxon>Agaricales</taxon>
        <taxon>Marasmiineae</taxon>
        <taxon>Mycenaceae</taxon>
        <taxon>Mycena</taxon>
    </lineage>
</organism>
<comment type="caution">
    <text evidence="2">The sequence shown here is derived from an EMBL/GenBank/DDBJ whole genome shotgun (WGS) entry which is preliminary data.</text>
</comment>
<evidence type="ECO:0000313" key="3">
    <source>
        <dbReference type="Proteomes" id="UP001215598"/>
    </source>
</evidence>
<reference evidence="2" key="1">
    <citation type="submission" date="2023-03" db="EMBL/GenBank/DDBJ databases">
        <title>Massive genome expansion in bonnet fungi (Mycena s.s.) driven by repeated elements and novel gene families across ecological guilds.</title>
        <authorList>
            <consortium name="Lawrence Berkeley National Laboratory"/>
            <person name="Harder C.B."/>
            <person name="Miyauchi S."/>
            <person name="Viragh M."/>
            <person name="Kuo A."/>
            <person name="Thoen E."/>
            <person name="Andreopoulos B."/>
            <person name="Lu D."/>
            <person name="Skrede I."/>
            <person name="Drula E."/>
            <person name="Henrissat B."/>
            <person name="Morin E."/>
            <person name="Kohler A."/>
            <person name="Barry K."/>
            <person name="LaButti K."/>
            <person name="Morin E."/>
            <person name="Salamov A."/>
            <person name="Lipzen A."/>
            <person name="Mereny Z."/>
            <person name="Hegedus B."/>
            <person name="Baldrian P."/>
            <person name="Stursova M."/>
            <person name="Weitz H."/>
            <person name="Taylor A."/>
            <person name="Grigoriev I.V."/>
            <person name="Nagy L.G."/>
            <person name="Martin F."/>
            <person name="Kauserud H."/>
        </authorList>
    </citation>
    <scope>NUCLEOTIDE SEQUENCE</scope>
    <source>
        <strain evidence="2">CBHHK182m</strain>
    </source>
</reference>
<dbReference type="EMBL" id="JARKIB010000019">
    <property type="protein sequence ID" value="KAJ7769011.1"/>
    <property type="molecule type" value="Genomic_DNA"/>
</dbReference>
<dbReference type="AlphaFoldDB" id="A0AAD7JQ56"/>
<gene>
    <name evidence="2" type="ORF">B0H16DRAFT_1686383</name>
</gene>
<protein>
    <submittedName>
        <fullName evidence="2">Uncharacterized protein</fullName>
    </submittedName>
</protein>
<evidence type="ECO:0000256" key="1">
    <source>
        <dbReference type="SAM" id="MobiDB-lite"/>
    </source>
</evidence>
<feature type="region of interest" description="Disordered" evidence="1">
    <location>
        <begin position="153"/>
        <end position="199"/>
    </location>
</feature>